<dbReference type="Gene3D" id="3.30.2010.10">
    <property type="entry name" value="Metalloproteases ('zincins'), catalytic domain"/>
    <property type="match status" value="1"/>
</dbReference>
<feature type="compositionally biased region" description="Pro residues" evidence="2">
    <location>
        <begin position="653"/>
        <end position="663"/>
    </location>
</feature>
<feature type="transmembrane region" description="Helical" evidence="3">
    <location>
        <begin position="196"/>
        <end position="215"/>
    </location>
</feature>
<feature type="coiled-coil region" evidence="1">
    <location>
        <begin position="433"/>
        <end position="481"/>
    </location>
</feature>
<feature type="transmembrane region" description="Helical" evidence="3">
    <location>
        <begin position="121"/>
        <end position="143"/>
    </location>
</feature>
<protein>
    <recommendedName>
        <fullName evidence="4">Peptidase M56 domain-containing protein</fullName>
    </recommendedName>
</protein>
<dbReference type="InterPro" id="IPR008756">
    <property type="entry name" value="Peptidase_M56"/>
</dbReference>
<dbReference type="RefSeq" id="WP_189564470.1">
    <property type="nucleotide sequence ID" value="NZ_BMXF01000002.1"/>
</dbReference>
<feature type="compositionally biased region" description="Low complexity" evidence="2">
    <location>
        <begin position="664"/>
        <end position="676"/>
    </location>
</feature>
<evidence type="ECO:0000313" key="5">
    <source>
        <dbReference type="EMBL" id="GHB68067.1"/>
    </source>
</evidence>
<organism evidence="5 6">
    <name type="scientific">Persicitalea jodogahamensis</name>
    <dbReference type="NCBI Taxonomy" id="402147"/>
    <lineage>
        <taxon>Bacteria</taxon>
        <taxon>Pseudomonadati</taxon>
        <taxon>Bacteroidota</taxon>
        <taxon>Cytophagia</taxon>
        <taxon>Cytophagales</taxon>
        <taxon>Spirosomataceae</taxon>
        <taxon>Persicitalea</taxon>
    </lineage>
</organism>
<feature type="transmembrane region" description="Helical" evidence="3">
    <location>
        <begin position="20"/>
        <end position="40"/>
    </location>
</feature>
<dbReference type="EMBL" id="BMXF01000002">
    <property type="protein sequence ID" value="GHB68067.1"/>
    <property type="molecule type" value="Genomic_DNA"/>
</dbReference>
<feature type="compositionally biased region" description="Low complexity" evidence="2">
    <location>
        <begin position="627"/>
        <end position="652"/>
    </location>
</feature>
<feature type="region of interest" description="Disordered" evidence="2">
    <location>
        <begin position="615"/>
        <end position="676"/>
    </location>
</feature>
<evidence type="ECO:0000259" key="4">
    <source>
        <dbReference type="Pfam" id="PF05569"/>
    </source>
</evidence>
<feature type="transmembrane region" description="Helical" evidence="3">
    <location>
        <begin position="52"/>
        <end position="72"/>
    </location>
</feature>
<accession>A0A8J3G8T5</accession>
<dbReference type="PANTHER" id="PTHR34978:SF3">
    <property type="entry name" value="SLR0241 PROTEIN"/>
    <property type="match status" value="1"/>
</dbReference>
<evidence type="ECO:0000313" key="6">
    <source>
        <dbReference type="Proteomes" id="UP000598271"/>
    </source>
</evidence>
<dbReference type="CDD" id="cd07341">
    <property type="entry name" value="M56_BlaR1_MecR1_like"/>
    <property type="match status" value="1"/>
</dbReference>
<evidence type="ECO:0000256" key="2">
    <source>
        <dbReference type="SAM" id="MobiDB-lite"/>
    </source>
</evidence>
<evidence type="ECO:0000256" key="1">
    <source>
        <dbReference type="SAM" id="Coils"/>
    </source>
</evidence>
<gene>
    <name evidence="5" type="ORF">GCM10007390_21730</name>
</gene>
<keyword evidence="3" id="KW-1133">Transmembrane helix</keyword>
<dbReference type="Pfam" id="PF05569">
    <property type="entry name" value="Peptidase_M56"/>
    <property type="match status" value="1"/>
</dbReference>
<name>A0A8J3G8T5_9BACT</name>
<feature type="transmembrane region" description="Helical" evidence="3">
    <location>
        <begin position="227"/>
        <end position="249"/>
    </location>
</feature>
<dbReference type="AlphaFoldDB" id="A0A8J3G8T5"/>
<dbReference type="Proteomes" id="UP000598271">
    <property type="component" value="Unassembled WGS sequence"/>
</dbReference>
<proteinExistence type="predicted"/>
<feature type="domain" description="Peptidase M56" evidence="4">
    <location>
        <begin position="26"/>
        <end position="306"/>
    </location>
</feature>
<evidence type="ECO:0000256" key="3">
    <source>
        <dbReference type="SAM" id="Phobius"/>
    </source>
</evidence>
<keyword evidence="3" id="KW-0812">Transmembrane</keyword>
<keyword evidence="3" id="KW-0472">Membrane</keyword>
<feature type="transmembrane region" description="Helical" evidence="3">
    <location>
        <begin position="320"/>
        <end position="342"/>
    </location>
</feature>
<dbReference type="PANTHER" id="PTHR34978">
    <property type="entry name" value="POSSIBLE SENSOR-TRANSDUCER PROTEIN BLAR"/>
    <property type="match status" value="1"/>
</dbReference>
<reference evidence="5 6" key="1">
    <citation type="journal article" date="2014" name="Int. J. Syst. Evol. Microbiol.">
        <title>Complete genome sequence of Corynebacterium casei LMG S-19264T (=DSM 44701T), isolated from a smear-ripened cheese.</title>
        <authorList>
            <consortium name="US DOE Joint Genome Institute (JGI-PGF)"/>
            <person name="Walter F."/>
            <person name="Albersmeier A."/>
            <person name="Kalinowski J."/>
            <person name="Ruckert C."/>
        </authorList>
    </citation>
    <scope>NUCLEOTIDE SEQUENCE [LARGE SCALE GENOMIC DNA]</scope>
    <source>
        <strain evidence="5 6">KCTC 12866</strain>
    </source>
</reference>
<comment type="caution">
    <text evidence="5">The sequence shown here is derived from an EMBL/GenBank/DDBJ whole genome shotgun (WGS) entry which is preliminary data.</text>
</comment>
<keyword evidence="6" id="KW-1185">Reference proteome</keyword>
<sequence>MKILFDLSTSPYISTLGWTILHSLWQAALLGMVASLGFYLLRRRSAQSRYSLGVGVLGTQILASVATYFYYLPSSLEKTTATVLTNYQFVGSSANMSASGTAPLPLLVQIQLWLAVHLNELVICWLIGVSILLLRFAGGWFYLERLRFVSRPVKDRVWQTRFGVLVARLDIGRAVEFRETARIVTPMVVGVLRPVVLVPVGLLVGLSVAQVEAILAHELAHIRRHDYLVNLVQSFVEVVYFFHPALWWLSGRIRAEREHCCDDLAMAVCDDRLSLAHALVRVAEFRAEPALVVAFAANKRQLLSRVRRVLGVAEPASRRLAGYLPMAVVLISLSVGASVYAFQEEKLEDKQQQSGANVEKGREAVANTDTLIEREVEVLFDEKVDVETNLELAMQHEEPLFLVEGESVKVYGPNGEGPIHISGQGTVRTVNGNDTLQKKLAEYHAKMEALQKEMQPYQDQIQALQKQMEPLHQRIDDLSLQMQKEHFGVERFHREEEKLDWKKDQLMEVRQQLMEKRSAVMYPKNGQAKATDTEKQVAEFESQIKAKEQEITALNEQIKQNRVQSQEAGKPLDNLSAEMEKIGREAEVYNRKMEEISKKMEVISRKMEEEAQQIERLTSSTSRDRWGTTTIRGNGTTTTMTRSRSYPANPASPARPPKAPAPAPSAKSIPAAPAVAPVSKVLAAPTVPAAPPKKK</sequence>
<keyword evidence="1" id="KW-0175">Coiled coil</keyword>
<dbReference type="InterPro" id="IPR052173">
    <property type="entry name" value="Beta-lactam_resp_regulator"/>
</dbReference>